<dbReference type="RefSeq" id="WP_096405136.1">
    <property type="nucleotide sequence ID" value="NZ_AP014597.1"/>
</dbReference>
<organism evidence="2 3">
    <name type="scientific">Prevotella intermedia</name>
    <dbReference type="NCBI Taxonomy" id="28131"/>
    <lineage>
        <taxon>Bacteria</taxon>
        <taxon>Pseudomonadati</taxon>
        <taxon>Bacteroidota</taxon>
        <taxon>Bacteroidia</taxon>
        <taxon>Bacteroidales</taxon>
        <taxon>Prevotellaceae</taxon>
        <taxon>Prevotella</taxon>
    </lineage>
</organism>
<proteinExistence type="predicted"/>
<feature type="signal peptide" evidence="1">
    <location>
        <begin position="1"/>
        <end position="20"/>
    </location>
</feature>
<protein>
    <recommendedName>
        <fullName evidence="4">Hemin-binding protein</fullName>
    </recommendedName>
</protein>
<dbReference type="Proteomes" id="UP000217431">
    <property type="component" value="Chromosome I"/>
</dbReference>
<evidence type="ECO:0000256" key="1">
    <source>
        <dbReference type="SAM" id="SignalP"/>
    </source>
</evidence>
<evidence type="ECO:0000313" key="2">
    <source>
        <dbReference type="EMBL" id="BAU17137.1"/>
    </source>
</evidence>
<feature type="chain" id="PRO_5006619693" description="Hemin-binding protein" evidence="1">
    <location>
        <begin position="21"/>
        <end position="654"/>
    </location>
</feature>
<accession>A0A0S3UHY7</accession>
<reference evidence="2 3" key="1">
    <citation type="journal article" date="2016" name="DNA Res.">
        <title>The complete genome sequencing of Prevotella intermedia strain OMA14 and a subsequent fine-scale, intra-species genomic comparison reveal an unusual amplification of conjugative and mobile transposons and identify a novel Prevotella-lineage-specific repeat.</title>
        <authorList>
            <person name="Naito M."/>
            <person name="Ogura Y."/>
            <person name="Itoh T."/>
            <person name="Shoji M."/>
            <person name="Okamoto M."/>
            <person name="Hayashi T."/>
            <person name="Nakayama K."/>
        </authorList>
    </citation>
    <scope>NUCLEOTIDE SEQUENCE [LARGE SCALE GENOMIC DNA]</scope>
    <source>
        <strain evidence="2 3">OMA14</strain>
    </source>
</reference>
<evidence type="ECO:0008006" key="4">
    <source>
        <dbReference type="Google" id="ProtNLM"/>
    </source>
</evidence>
<name>A0A0S3UHY7_PREIN</name>
<sequence length="654" mass="70672">MKKLLFLTFAVVLGISSAHAQTRVLQRDLSTAGSAQLFTSHKTQVKKIDPAANQIWWGYGTETENRGGLGVRAAETHDVAIFVAPDNSAIVGKTIKAIRFYLRDKANTNNVKVWISKSLPDDISSADYVQDVDQSALKAGDESGKKQGLANDIALNKAYTIGSEGVYVGYSFTLTSASDEKTQYPILTWEGKKTANSFYLRTSKSINKWANFSNEDYGRLSLQILVEGDFVQNSVTPSSLQDLVVVKNTTGKSKLVVTNGGSAGISSIDYTIATDGEVGAEQHLDINPPFKTYGGQFTIDLPLAADANTGTTTKTITITKVNGKTNEASNKTVTCKLTTVGKQVKRGVVVEEFTGTGCPWCPRGLAGMKKLRDTFGENFIGVGIHQFNETDPMYCKNYAKINFGGAPSCKIDRNETMDPFYGTSNDICDDFKEALARVAGVGVSVTGKLNANRTEVTATATIEPLLSGTYEIAYALIGDELTGTGSVWKQSNNYAARTPAQWGTDDPYLTPFCKGGKYGSTKVTLAYDDVLLSSSYVSGTNKAKIDPLQEGKVVTNTYTLTLPTKTVLKEAIEKAGYTKLTVIAMIIRNDGKIENAAKFYLSNDPAGVEGISENKSELKEVARYTIDGRRISTPQRGLNIVKMSDGSTVKVLVK</sequence>
<keyword evidence="1" id="KW-0732">Signal</keyword>
<dbReference type="EMBL" id="AP014597">
    <property type="protein sequence ID" value="BAU17137.1"/>
    <property type="molecule type" value="Genomic_DNA"/>
</dbReference>
<dbReference type="AlphaFoldDB" id="A0A0S3UHY7"/>
<evidence type="ECO:0000313" key="3">
    <source>
        <dbReference type="Proteomes" id="UP000217431"/>
    </source>
</evidence>
<gene>
    <name evidence="2" type="ORF">PIOMA14_I_0629</name>
</gene>
<dbReference type="STRING" id="28131.BWX40_05500"/>